<evidence type="ECO:0000256" key="1">
    <source>
        <dbReference type="SAM" id="MobiDB-lite"/>
    </source>
</evidence>
<feature type="compositionally biased region" description="Low complexity" evidence="1">
    <location>
        <begin position="278"/>
        <end position="288"/>
    </location>
</feature>
<organism evidence="2">
    <name type="scientific">uncultured Nocardioides sp</name>
    <dbReference type="NCBI Taxonomy" id="198441"/>
    <lineage>
        <taxon>Bacteria</taxon>
        <taxon>Bacillati</taxon>
        <taxon>Actinomycetota</taxon>
        <taxon>Actinomycetes</taxon>
        <taxon>Propionibacteriales</taxon>
        <taxon>Nocardioidaceae</taxon>
        <taxon>Nocardioides</taxon>
        <taxon>environmental samples</taxon>
    </lineage>
</organism>
<evidence type="ECO:0000313" key="2">
    <source>
        <dbReference type="EMBL" id="CAA9398305.1"/>
    </source>
</evidence>
<gene>
    <name evidence="2" type="ORF">AVDCRST_MAG06-2027</name>
</gene>
<sequence>GPARFPLRRGPRRRHGDRHDDRLRRLGPPRPGPRRRRRADLRAAAADRPRGARPRRRAEGDRAARVGGDDHPRAVGPHPVGVRARRGRHVVRHLRGVPQPQELRALRQRPALGQRAGLPRPLAVAGQRPGRGPAPVAGHLVDGGAPLPRLRRLDRAGAHHPGRGPGVDPAPRGRVVVRHCRGRRLGAGRGDVLRDALARPGLLGAAGVHRHRSHHGDLAAGVDDGRPGGGARRPVRDRRRADHRGVRLAARRDHGDDGADRPTRPAPAVDPGVEPRVPGADGDLDGLPGLALLRRCDRRGRARCGGRVDRGPGHRERRGRATAPAPGGAAAPSEDGPHLLGI</sequence>
<feature type="compositionally biased region" description="Basic residues" evidence="1">
    <location>
        <begin position="1"/>
        <end position="16"/>
    </location>
</feature>
<dbReference type="EMBL" id="CADCUP010000135">
    <property type="protein sequence ID" value="CAA9398305.1"/>
    <property type="molecule type" value="Genomic_DNA"/>
</dbReference>
<dbReference type="AlphaFoldDB" id="A0A6J4P2B8"/>
<feature type="non-terminal residue" evidence="2">
    <location>
        <position position="342"/>
    </location>
</feature>
<protein>
    <submittedName>
        <fullName evidence="2">Uncharacterized protein</fullName>
    </submittedName>
</protein>
<feature type="non-terminal residue" evidence="2">
    <location>
        <position position="1"/>
    </location>
</feature>
<feature type="region of interest" description="Disordered" evidence="1">
    <location>
        <begin position="1"/>
        <end position="80"/>
    </location>
</feature>
<feature type="compositionally biased region" description="Basic and acidic residues" evidence="1">
    <location>
        <begin position="57"/>
        <end position="73"/>
    </location>
</feature>
<proteinExistence type="predicted"/>
<feature type="region of interest" description="Disordered" evidence="1">
    <location>
        <begin position="302"/>
        <end position="342"/>
    </location>
</feature>
<accession>A0A6J4P2B8</accession>
<name>A0A6J4P2B8_9ACTN</name>
<feature type="compositionally biased region" description="Low complexity" evidence="1">
    <location>
        <begin position="321"/>
        <end position="332"/>
    </location>
</feature>
<feature type="region of interest" description="Disordered" evidence="1">
    <location>
        <begin position="208"/>
        <end position="288"/>
    </location>
</feature>
<reference evidence="2" key="1">
    <citation type="submission" date="2020-02" db="EMBL/GenBank/DDBJ databases">
        <authorList>
            <person name="Meier V. D."/>
        </authorList>
    </citation>
    <scope>NUCLEOTIDE SEQUENCE</scope>
    <source>
        <strain evidence="2">AVDCRST_MAG06</strain>
    </source>
</reference>
<feature type="compositionally biased region" description="Basic and acidic residues" evidence="1">
    <location>
        <begin position="239"/>
        <end position="263"/>
    </location>
</feature>